<name>A0A1W6BXI1_9BACT</name>
<dbReference type="Gene3D" id="3.40.350.10">
    <property type="entry name" value="Creatinase/prolidase N-terminal domain"/>
    <property type="match status" value="2"/>
</dbReference>
<evidence type="ECO:0000313" key="7">
    <source>
        <dbReference type="EMBL" id="ARJ56778.1"/>
    </source>
</evidence>
<evidence type="ECO:0000313" key="8">
    <source>
        <dbReference type="Proteomes" id="UP000192902"/>
    </source>
</evidence>
<dbReference type="Gene3D" id="3.90.230.10">
    <property type="entry name" value="Creatinase/methionine aminopeptidase superfamily"/>
    <property type="match status" value="1"/>
</dbReference>
<dbReference type="Pfam" id="PF00557">
    <property type="entry name" value="Peptidase_M24"/>
    <property type="match status" value="1"/>
</dbReference>
<dbReference type="InterPro" id="IPR050422">
    <property type="entry name" value="X-Pro_aminopeptidase_P"/>
</dbReference>
<dbReference type="eggNOG" id="COG0006">
    <property type="taxonomic scope" value="Bacteria"/>
</dbReference>
<dbReference type="InterPro" id="IPR029149">
    <property type="entry name" value="Creatin/AminoP/Spt16_N"/>
</dbReference>
<organism evidence="7 8">
    <name type="scientific">Campylobacter cuniculorum DSM 23162 = LMG 24588</name>
    <dbReference type="NCBI Taxonomy" id="1121267"/>
    <lineage>
        <taxon>Bacteria</taxon>
        <taxon>Pseudomonadati</taxon>
        <taxon>Campylobacterota</taxon>
        <taxon>Epsilonproteobacteria</taxon>
        <taxon>Campylobacterales</taxon>
        <taxon>Campylobacteraceae</taxon>
        <taxon>Campylobacter</taxon>
    </lineage>
</organism>
<dbReference type="AlphaFoldDB" id="A0A1W6BXI1"/>
<dbReference type="Pfam" id="PF16189">
    <property type="entry name" value="Creatinase_N_2"/>
    <property type="match status" value="1"/>
</dbReference>
<dbReference type="InterPro" id="IPR036005">
    <property type="entry name" value="Creatinase/aminopeptidase-like"/>
</dbReference>
<comment type="similarity">
    <text evidence="1">Belongs to the peptidase M24B family.</text>
</comment>
<evidence type="ECO:0000256" key="3">
    <source>
        <dbReference type="ARBA" id="ARBA00022801"/>
    </source>
</evidence>
<dbReference type="Pfam" id="PF01321">
    <property type="entry name" value="Creatinase_N"/>
    <property type="match status" value="1"/>
</dbReference>
<dbReference type="CDD" id="cd01085">
    <property type="entry name" value="APP"/>
    <property type="match status" value="1"/>
</dbReference>
<evidence type="ECO:0000256" key="1">
    <source>
        <dbReference type="ARBA" id="ARBA00008766"/>
    </source>
</evidence>
<dbReference type="EC" id="3.4.11.9" evidence="7"/>
<feature type="domain" description="Peptidase M24" evidence="4">
    <location>
        <begin position="304"/>
        <end position="517"/>
    </location>
</feature>
<dbReference type="SUPFAM" id="SSF55920">
    <property type="entry name" value="Creatinase/aminopeptidase"/>
    <property type="match status" value="1"/>
</dbReference>
<dbReference type="KEGG" id="ccun:CCUN_1185"/>
<accession>A0A1W6BXI1</accession>
<dbReference type="GO" id="GO:0046872">
    <property type="term" value="F:metal ion binding"/>
    <property type="evidence" value="ECO:0007669"/>
    <property type="project" value="UniProtKB-KW"/>
</dbReference>
<dbReference type="InterPro" id="IPR000587">
    <property type="entry name" value="Creatinase_N"/>
</dbReference>
<keyword evidence="7" id="KW-0645">Protease</keyword>
<dbReference type="GO" id="GO:0005737">
    <property type="term" value="C:cytoplasm"/>
    <property type="evidence" value="ECO:0007669"/>
    <property type="project" value="UniProtKB-ARBA"/>
</dbReference>
<protein>
    <submittedName>
        <fullName evidence="7">Proline aminopeptidase P</fullName>
        <ecNumber evidence="7">3.4.11.9</ecNumber>
    </submittedName>
</protein>
<dbReference type="PANTHER" id="PTHR43763">
    <property type="entry name" value="XAA-PRO AMINOPEPTIDASE 1"/>
    <property type="match status" value="1"/>
</dbReference>
<dbReference type="PANTHER" id="PTHR43763:SF6">
    <property type="entry name" value="XAA-PRO AMINOPEPTIDASE 1"/>
    <property type="match status" value="1"/>
</dbReference>
<dbReference type="InterPro" id="IPR033740">
    <property type="entry name" value="Pept_M24B"/>
</dbReference>
<evidence type="ECO:0000259" key="4">
    <source>
        <dbReference type="Pfam" id="PF00557"/>
    </source>
</evidence>
<dbReference type="SUPFAM" id="SSF53092">
    <property type="entry name" value="Creatinase/prolidase N-terminal domain"/>
    <property type="match status" value="1"/>
</dbReference>
<dbReference type="EMBL" id="CP020867">
    <property type="protein sequence ID" value="ARJ56778.1"/>
    <property type="molecule type" value="Genomic_DNA"/>
</dbReference>
<dbReference type="GO" id="GO:0070006">
    <property type="term" value="F:metalloaminopeptidase activity"/>
    <property type="evidence" value="ECO:0007669"/>
    <property type="project" value="InterPro"/>
</dbReference>
<keyword evidence="7" id="KW-0031">Aminopeptidase</keyword>
<feature type="domain" description="Creatinase N-terminal" evidence="5">
    <location>
        <begin position="7"/>
        <end position="130"/>
    </location>
</feature>
<dbReference type="RefSeq" id="WP_027305714.1">
    <property type="nucleotide sequence ID" value="NZ_CP020867.1"/>
</dbReference>
<keyword evidence="2" id="KW-0479">Metal-binding</keyword>
<sequence>MNIYQERIAQLRKLMLENKIDIYMILTSDPHLSEYLSDFYQTRAFVSGFTGSAGTLIITQNLAFLFTDGRYYLQAKKELLGSMIVLQKQDTNHSLCQWLEQNCDEKTILATDFSVLPFGLKQELDKNCKAQILHKDLVSVIWEERPHLPKAKIYEHEAKFCSYTRKQKIKFVRQKMATFKADIHLISSLDDIAWITNLRGKDVDYNPVFLSHLLIFEDKILFFVDENKIALKLQEKLKKDGIFIEKPEKLANELKKLQNTSLLIQTSKTTALTMSYLNSSVKIIDKINPSTLLKACKNSKEIHHIKEAMIEDGLALCRFFAWFEESLENKQSINEAELDIKITEFRAQSPFYISNSFATIAGFNQNGAFVHYRADEKKCAQIKGNGLLLIDSGAQYKNGTTDITRVVPIGVINERQKRDYTLVLKAHIQLACAIFPQNISMSLLDSLARKILWSECLDYAHGTGHGVGYFLNVHEAPQSISYFNPLNPNNKAKEGMLTSIEPGIYRKKLWGIRLENLALNVKFTNPKEKEFGTFLRFEILTLCPFEPKCIDTTLLNCEEKAWLNAYHQKVYEKLAPKLKGKALKWLKLRTKAL</sequence>
<evidence type="ECO:0000256" key="2">
    <source>
        <dbReference type="ARBA" id="ARBA00022723"/>
    </source>
</evidence>
<proteinExistence type="inferred from homology"/>
<evidence type="ECO:0000259" key="5">
    <source>
        <dbReference type="Pfam" id="PF01321"/>
    </source>
</evidence>
<keyword evidence="3 7" id="KW-0378">Hydrolase</keyword>
<feature type="domain" description="Peptidase M24 C-terminal" evidence="6">
    <location>
        <begin position="534"/>
        <end position="593"/>
    </location>
</feature>
<dbReference type="InterPro" id="IPR032416">
    <property type="entry name" value="Peptidase_M24_C"/>
</dbReference>
<reference evidence="7 8" key="1">
    <citation type="submission" date="2017-04" db="EMBL/GenBank/DDBJ databases">
        <title>Complete genome sequence of the Campylobacter cuniculorum type strain LMG24588.</title>
        <authorList>
            <person name="Miller W.G."/>
            <person name="Yee E."/>
            <person name="Revez J."/>
            <person name="Bono J.L."/>
            <person name="Rossi M."/>
        </authorList>
    </citation>
    <scope>NUCLEOTIDE SEQUENCE [LARGE SCALE GENOMIC DNA]</scope>
    <source>
        <strain evidence="7 8">LMG 24588</strain>
    </source>
</reference>
<dbReference type="STRING" id="1121267.CCUN_1185"/>
<evidence type="ECO:0000259" key="6">
    <source>
        <dbReference type="Pfam" id="PF16188"/>
    </source>
</evidence>
<dbReference type="Pfam" id="PF16188">
    <property type="entry name" value="Peptidase_M24_C"/>
    <property type="match status" value="1"/>
</dbReference>
<dbReference type="OrthoDB" id="9806388at2"/>
<gene>
    <name evidence="7" type="primary">pepP</name>
    <name evidence="7" type="ORF">CCUN_1185</name>
</gene>
<dbReference type="Proteomes" id="UP000192902">
    <property type="component" value="Chromosome"/>
</dbReference>
<dbReference type="InterPro" id="IPR000994">
    <property type="entry name" value="Pept_M24"/>
</dbReference>
<dbReference type="FunFam" id="3.90.230.10:FF:000004">
    <property type="entry name" value="xaa-Pro aminopeptidase 1 isoform X1"/>
    <property type="match status" value="1"/>
</dbReference>